<keyword evidence="6 9" id="KW-1133">Transmembrane helix</keyword>
<feature type="transmembrane region" description="Helical" evidence="9">
    <location>
        <begin position="123"/>
        <end position="140"/>
    </location>
</feature>
<keyword evidence="4" id="KW-0997">Cell inner membrane</keyword>
<evidence type="ECO:0000313" key="10">
    <source>
        <dbReference type="EMBL" id="EEY34919.1"/>
    </source>
</evidence>
<keyword evidence="3" id="KW-1003">Cell membrane</keyword>
<comment type="subcellular location">
    <subcellularLocation>
        <location evidence="1">Cell inner membrane</location>
        <topology evidence="1">Multi-pass membrane protein</topology>
    </subcellularLocation>
</comment>
<gene>
    <name evidence="10" type="ORF">HMPREF0554_1723</name>
</gene>
<evidence type="ECO:0000256" key="1">
    <source>
        <dbReference type="ARBA" id="ARBA00004429"/>
    </source>
</evidence>
<dbReference type="GO" id="GO:0005886">
    <property type="term" value="C:plasma membrane"/>
    <property type="evidence" value="ECO:0007669"/>
    <property type="project" value="UniProtKB-SubCell"/>
</dbReference>
<reference evidence="10 11" key="1">
    <citation type="submission" date="2009-10" db="EMBL/GenBank/DDBJ databases">
        <authorList>
            <person name="Harkins D.M."/>
            <person name="Madupu R."/>
            <person name="Durkin A.S."/>
            <person name="Torralba M."/>
            <person name="Methe B."/>
            <person name="Sutton G.G."/>
            <person name="Strausberg R.L."/>
            <person name="Nelson K.E."/>
        </authorList>
    </citation>
    <scope>NUCLEOTIDE SEQUENCE [LARGE SCALE GENOMIC DNA]</scope>
    <source>
        <strain evidence="10 11">F0264</strain>
    </source>
</reference>
<keyword evidence="5 9" id="KW-0812">Transmembrane</keyword>
<dbReference type="PANTHER" id="PTHR30574">
    <property type="entry name" value="INNER MEMBRANE PROTEIN YEDE"/>
    <property type="match status" value="1"/>
</dbReference>
<dbReference type="AlphaFoldDB" id="D0GM12"/>
<feature type="transmembrane region" description="Helical" evidence="9">
    <location>
        <begin position="88"/>
        <end position="111"/>
    </location>
</feature>
<dbReference type="InterPro" id="IPR007272">
    <property type="entry name" value="Sulf_transp_TsuA/YedE"/>
</dbReference>
<feature type="transmembrane region" description="Helical" evidence="9">
    <location>
        <begin position="188"/>
        <end position="209"/>
    </location>
</feature>
<evidence type="ECO:0000313" key="11">
    <source>
        <dbReference type="Proteomes" id="UP000004226"/>
    </source>
</evidence>
<dbReference type="EMBL" id="ADAD01000125">
    <property type="protein sequence ID" value="EEY34919.1"/>
    <property type="molecule type" value="Genomic_DNA"/>
</dbReference>
<evidence type="ECO:0000256" key="3">
    <source>
        <dbReference type="ARBA" id="ARBA00022475"/>
    </source>
</evidence>
<evidence type="ECO:0000256" key="5">
    <source>
        <dbReference type="ARBA" id="ARBA00022692"/>
    </source>
</evidence>
<protein>
    <submittedName>
        <fullName evidence="10">Uncharacterized protein</fullName>
    </submittedName>
</protein>
<comment type="similarity">
    <text evidence="8">Belongs to the TsuA/YedE (TC 9.B.102) family.</text>
</comment>
<feature type="transmembrane region" description="Helical" evidence="9">
    <location>
        <begin position="221"/>
        <end position="242"/>
    </location>
</feature>
<sequence>MEIANSKKGLLMGILMGLVAVMLAIAGNPKNMAICLACFIRDMSGAMKFHTTPVVQYFRPEIVGMVLGAFIMSIFSKEYKATGGSSPVIRFFSGMAMMIGALVFLGCPTRMILRMASGDMSSYIGLVGFLAGIATGSFFIKKGYSLEKRVEIKKENGYIFPIVMAVLLVLSAVTTGLFAVSAKGPGSIHAPLILSLLGGLIVGAISQKFRVCFTGAFRNIILLKNFEVFSVIFGMFITVMIYNVVTGQFKFVPYGPVAHAEALWNILGLYVVGFAGILLGGCPLRQVILAGQGSSDSVMTVIGMFVGAAAAHNFKLAAGPAAKATGTTPAAIGGPGINGKIMVIVCIIYLFYVAITGLKKEKTE</sequence>
<evidence type="ECO:0000256" key="6">
    <source>
        <dbReference type="ARBA" id="ARBA00022989"/>
    </source>
</evidence>
<feature type="transmembrane region" description="Helical" evidence="9">
    <location>
        <begin position="57"/>
        <end position="76"/>
    </location>
</feature>
<dbReference type="Proteomes" id="UP000004226">
    <property type="component" value="Unassembled WGS sequence"/>
</dbReference>
<feature type="transmembrane region" description="Helical" evidence="9">
    <location>
        <begin position="337"/>
        <end position="358"/>
    </location>
</feature>
<dbReference type="InterPro" id="IPR026366">
    <property type="entry name" value="Seleno_YedE"/>
</dbReference>
<feature type="transmembrane region" description="Helical" evidence="9">
    <location>
        <begin position="262"/>
        <end position="284"/>
    </location>
</feature>
<accession>D0GM12</accession>
<feature type="transmembrane region" description="Helical" evidence="9">
    <location>
        <begin position="296"/>
        <end position="317"/>
    </location>
</feature>
<name>D0GM12_9FUSO</name>
<keyword evidence="2" id="KW-0813">Transport</keyword>
<comment type="caution">
    <text evidence="10">The sequence shown here is derived from an EMBL/GenBank/DDBJ whole genome shotgun (WGS) entry which is preliminary data.</text>
</comment>
<evidence type="ECO:0000256" key="7">
    <source>
        <dbReference type="ARBA" id="ARBA00023136"/>
    </source>
</evidence>
<feature type="transmembrane region" description="Helical" evidence="9">
    <location>
        <begin position="160"/>
        <end position="182"/>
    </location>
</feature>
<dbReference type="Pfam" id="PF04143">
    <property type="entry name" value="Sulf_transp"/>
    <property type="match status" value="1"/>
</dbReference>
<proteinExistence type="inferred from homology"/>
<keyword evidence="11" id="KW-1185">Reference proteome</keyword>
<evidence type="ECO:0000256" key="2">
    <source>
        <dbReference type="ARBA" id="ARBA00022448"/>
    </source>
</evidence>
<evidence type="ECO:0000256" key="9">
    <source>
        <dbReference type="SAM" id="Phobius"/>
    </source>
</evidence>
<feature type="transmembrane region" description="Helical" evidence="9">
    <location>
        <begin position="9"/>
        <end position="27"/>
    </location>
</feature>
<dbReference type="eggNOG" id="COG2391">
    <property type="taxonomic scope" value="Bacteria"/>
</dbReference>
<keyword evidence="7 9" id="KW-0472">Membrane</keyword>
<evidence type="ECO:0000256" key="4">
    <source>
        <dbReference type="ARBA" id="ARBA00022519"/>
    </source>
</evidence>
<dbReference type="PANTHER" id="PTHR30574:SF1">
    <property type="entry name" value="SULPHUR TRANSPORT DOMAIN-CONTAINING PROTEIN"/>
    <property type="match status" value="1"/>
</dbReference>
<organism evidence="10 11">
    <name type="scientific">Pseudoleptotrichia goodfellowii F0264</name>
    <dbReference type="NCBI Taxonomy" id="596323"/>
    <lineage>
        <taxon>Bacteria</taxon>
        <taxon>Fusobacteriati</taxon>
        <taxon>Fusobacteriota</taxon>
        <taxon>Fusobacteriia</taxon>
        <taxon>Fusobacteriales</taxon>
        <taxon>Leptotrichiaceae</taxon>
        <taxon>Pseudoleptotrichia</taxon>
    </lineage>
</organism>
<dbReference type="NCBIfam" id="TIGR04112">
    <property type="entry name" value="seleno_YedE"/>
    <property type="match status" value="1"/>
</dbReference>
<evidence type="ECO:0000256" key="8">
    <source>
        <dbReference type="ARBA" id="ARBA00035655"/>
    </source>
</evidence>
<dbReference type="RefSeq" id="WP_006807520.1">
    <property type="nucleotide sequence ID" value="NZ_ADAD01000125.1"/>
</dbReference>